<dbReference type="EMBL" id="AZFB01000012">
    <property type="protein sequence ID" value="KRL62166.1"/>
    <property type="molecule type" value="Genomic_DNA"/>
</dbReference>
<dbReference type="AlphaFoldDB" id="A0A0R1RYU9"/>
<dbReference type="InterPro" id="IPR000873">
    <property type="entry name" value="AMP-dep_synth/lig_dom"/>
</dbReference>
<dbReference type="InterPro" id="IPR009081">
    <property type="entry name" value="PP-bd_ACP"/>
</dbReference>
<dbReference type="PANTHER" id="PTHR45527:SF1">
    <property type="entry name" value="FATTY ACID SYNTHASE"/>
    <property type="match status" value="1"/>
</dbReference>
<evidence type="ECO:0000313" key="2">
    <source>
        <dbReference type="EMBL" id="KRL62166.1"/>
    </source>
</evidence>
<dbReference type="Pfam" id="PF00501">
    <property type="entry name" value="AMP-binding"/>
    <property type="match status" value="1"/>
</dbReference>
<dbReference type="PROSITE" id="PS50075">
    <property type="entry name" value="CARRIER"/>
    <property type="match status" value="1"/>
</dbReference>
<evidence type="ECO:0000259" key="1">
    <source>
        <dbReference type="PROSITE" id="PS50075"/>
    </source>
</evidence>
<evidence type="ECO:0000313" key="3">
    <source>
        <dbReference type="Proteomes" id="UP000051931"/>
    </source>
</evidence>
<dbReference type="Gene3D" id="3.30.300.30">
    <property type="match status" value="1"/>
</dbReference>
<dbReference type="OrthoDB" id="2295462at2"/>
<dbReference type="Gene3D" id="3.40.50.12780">
    <property type="entry name" value="N-terminal domain of ligase-like"/>
    <property type="match status" value="1"/>
</dbReference>
<dbReference type="GO" id="GO:0044550">
    <property type="term" value="P:secondary metabolite biosynthetic process"/>
    <property type="evidence" value="ECO:0007669"/>
    <property type="project" value="TreeGrafter"/>
</dbReference>
<dbReference type="Pfam" id="PF00550">
    <property type="entry name" value="PP-binding"/>
    <property type="match status" value="1"/>
</dbReference>
<proteinExistence type="predicted"/>
<sequence length="969" mass="112080">MNKLLKKYNEVVQERFYKTMLKTHTGKELTYGEFDKKVNSLAEYLNKQFSKKIIPVLSNDNLDYLIAMVACWKINKVYMPINFSTPSEKIKNTLSRINTKTILIRNYSEKLEQIKQVPFDFSETPCEPFKQPSLSEIAYILSTSGTTGNPKMVQVSFENLYWLLKTMNKAVPFHEDDIFIISTPPQFDVSFHENLSFIFGKGILQFIAPGTAIQQFKRLKNILVNDNITHIALSPTSLKTILSMTKEKFKNSQLKNIILAGEALPVNLANQLLELLPKTRILNCYGPTESTIYATSYLIDAPVETDTVSIGTPLRGAKIKFYNSDGINSNNGEILIGGKGVSKGYFGNPKLTTDKFVTHGNITYYKTGDLGFIKDGLIYYQGRKDRQVKINGIRIELEEIEQVIHKYLKKFINFNVLKVDNNLVLFSDQKIDFEALQKFMKLHLPTYMIPNHYVKVSEMKLTASNKLDTKYLKSEFTKKYSNNTTNENASNKESNINNIISEILAEPSLDEMTNLMLLPQMDSLTQIEIIVALEEQYHVDLPEDFIKKTQTIREIRKVLDSSVTKDIALHSTTLTTSQKQNQYSNLKNIRDLNNFILKQGKSFYKDSYYLQKSYIVDNFKQVLEVKVTLPKNINNISKVENILYKVIEKNELLRTIINKNNKLNIFEPYKHKIPVISSSLLHNLKENIITDLKNSIYNNLLWEVYFDDVQNELYFFINHLIADQSSLGIIEKDIISVANGENLENNSSFSDFVKFINEHSSEDTLEKVFIQGFKRVTTDNFFSKVYNPEKSYFKVKTPYKKQLDNIVFGNYILSKLLCKSQDQKIVSGSTIINLREFNKENFTSTFGDIHTTIPFIYKVDENELMFKKSFSKIYSYFLTGDNVNNSIYKDYPNISKDLKKYEFYLDDNLKFSNNFLGAVREKDLDKTIKKLVKQQYSLENFSKTKLYCTFFSCDNELIFVPITQKLLKI</sequence>
<dbReference type="GO" id="GO:0031177">
    <property type="term" value="F:phosphopantetheine binding"/>
    <property type="evidence" value="ECO:0007669"/>
    <property type="project" value="TreeGrafter"/>
</dbReference>
<keyword evidence="3" id="KW-1185">Reference proteome</keyword>
<protein>
    <recommendedName>
        <fullName evidence="1">Carrier domain-containing protein</fullName>
    </recommendedName>
</protein>
<dbReference type="Proteomes" id="UP000051931">
    <property type="component" value="Unassembled WGS sequence"/>
</dbReference>
<dbReference type="STRING" id="1122152.GCA_000425905_01285"/>
<dbReference type="RefSeq" id="WP_027825232.1">
    <property type="nucleotide sequence ID" value="NZ_AUEI01000012.1"/>
</dbReference>
<gene>
    <name evidence="2" type="ORF">FC23_GL000365</name>
</gene>
<accession>A0A0R1RYU9</accession>
<feature type="domain" description="Carrier" evidence="1">
    <location>
        <begin position="487"/>
        <end position="563"/>
    </location>
</feature>
<dbReference type="SUPFAM" id="SSF47336">
    <property type="entry name" value="ACP-like"/>
    <property type="match status" value="1"/>
</dbReference>
<dbReference type="Gene3D" id="1.10.1200.10">
    <property type="entry name" value="ACP-like"/>
    <property type="match status" value="1"/>
</dbReference>
<dbReference type="SUPFAM" id="SSF56801">
    <property type="entry name" value="Acetyl-CoA synthetase-like"/>
    <property type="match status" value="1"/>
</dbReference>
<dbReference type="GO" id="GO:0005737">
    <property type="term" value="C:cytoplasm"/>
    <property type="evidence" value="ECO:0007669"/>
    <property type="project" value="TreeGrafter"/>
</dbReference>
<comment type="caution">
    <text evidence="2">The sequence shown here is derived from an EMBL/GenBank/DDBJ whole genome shotgun (WGS) entry which is preliminary data.</text>
</comment>
<dbReference type="PANTHER" id="PTHR45527">
    <property type="entry name" value="NONRIBOSOMAL PEPTIDE SYNTHETASE"/>
    <property type="match status" value="1"/>
</dbReference>
<name>A0A0R1RYU9_9LACO</name>
<dbReference type="InterPro" id="IPR042099">
    <property type="entry name" value="ANL_N_sf"/>
</dbReference>
<dbReference type="GO" id="GO:0043041">
    <property type="term" value="P:amino acid activation for nonribosomal peptide biosynthetic process"/>
    <property type="evidence" value="ECO:0007669"/>
    <property type="project" value="TreeGrafter"/>
</dbReference>
<dbReference type="InterPro" id="IPR045851">
    <property type="entry name" value="AMP-bd_C_sf"/>
</dbReference>
<organism evidence="2 3">
    <name type="scientific">Lactobacillus psittaci DSM 15354</name>
    <dbReference type="NCBI Taxonomy" id="1122152"/>
    <lineage>
        <taxon>Bacteria</taxon>
        <taxon>Bacillati</taxon>
        <taxon>Bacillota</taxon>
        <taxon>Bacilli</taxon>
        <taxon>Lactobacillales</taxon>
        <taxon>Lactobacillaceae</taxon>
        <taxon>Lactobacillus</taxon>
    </lineage>
</organism>
<dbReference type="eggNOG" id="COG1020">
    <property type="taxonomic scope" value="Bacteria"/>
</dbReference>
<dbReference type="PATRIC" id="fig|1122152.4.peg.371"/>
<reference evidence="2 3" key="1">
    <citation type="journal article" date="2015" name="Genome Announc.">
        <title>Expanding the biotechnology potential of lactobacilli through comparative genomics of 213 strains and associated genera.</title>
        <authorList>
            <person name="Sun Z."/>
            <person name="Harris H.M."/>
            <person name="McCann A."/>
            <person name="Guo C."/>
            <person name="Argimon S."/>
            <person name="Zhang W."/>
            <person name="Yang X."/>
            <person name="Jeffery I.B."/>
            <person name="Cooney J.C."/>
            <person name="Kagawa T.F."/>
            <person name="Liu W."/>
            <person name="Song Y."/>
            <person name="Salvetti E."/>
            <person name="Wrobel A."/>
            <person name="Rasinkangas P."/>
            <person name="Parkhill J."/>
            <person name="Rea M.C."/>
            <person name="O'Sullivan O."/>
            <person name="Ritari J."/>
            <person name="Douillard F.P."/>
            <person name="Paul Ross R."/>
            <person name="Yang R."/>
            <person name="Briner A.E."/>
            <person name="Felis G.E."/>
            <person name="de Vos W.M."/>
            <person name="Barrangou R."/>
            <person name="Klaenhammer T.R."/>
            <person name="Caufield P.W."/>
            <person name="Cui Y."/>
            <person name="Zhang H."/>
            <person name="O'Toole P.W."/>
        </authorList>
    </citation>
    <scope>NUCLEOTIDE SEQUENCE [LARGE SCALE GENOMIC DNA]</scope>
    <source>
        <strain evidence="2 3">DSM 15354</strain>
    </source>
</reference>
<dbReference type="InterPro" id="IPR036736">
    <property type="entry name" value="ACP-like_sf"/>
</dbReference>